<sequence length="270" mass="29945">MLLGPLARLLRPLVRLLIRSGVTFPVLTDLLRSLYVDVARHDLLPDPKARTDSRISLMTGVHRKELRRQRAPETPPAPAVITLNTQIIARWLGSPDTTDREGRPLPLPRAGDAPSFDALVEAVTRDVRPRAVFDDWLSQGIVALEQDDRVHLRAAAFLPREGSEAQLFYFARNLHDHTAAATANVLAAGLPPFLDRSLHYDRLGLDAAVKLEIEARQAAQRMLLELNRTALALSEADDQEAAKAEGVRPTRRVNLGVYLFVEDETQSDPG</sequence>
<evidence type="ECO:0000313" key="1">
    <source>
        <dbReference type="EMBL" id="MDO9714050.1"/>
    </source>
</evidence>
<comment type="caution">
    <text evidence="1">The sequence shown here is derived from an EMBL/GenBank/DDBJ whole genome shotgun (WGS) entry which is preliminary data.</text>
</comment>
<dbReference type="RefSeq" id="WP_305108893.1">
    <property type="nucleotide sequence ID" value="NZ_JAUTWS010000156.1"/>
</dbReference>
<accession>A0ABT9EDF2</accession>
<dbReference type="Proteomes" id="UP001243009">
    <property type="component" value="Unassembled WGS sequence"/>
</dbReference>
<keyword evidence="2" id="KW-1185">Reference proteome</keyword>
<reference evidence="1 2" key="1">
    <citation type="submission" date="2023-08" db="EMBL/GenBank/DDBJ databases">
        <title>The draft genome sequence of Paracraurococcus sp. LOR1-02.</title>
        <authorList>
            <person name="Kingkaew E."/>
            <person name="Tanasupawat S."/>
        </authorList>
    </citation>
    <scope>NUCLEOTIDE SEQUENCE [LARGE SCALE GENOMIC DNA]</scope>
    <source>
        <strain evidence="1 2">LOR1-02</strain>
    </source>
</reference>
<gene>
    <name evidence="1" type="ORF">Q7A36_37460</name>
</gene>
<name>A0ABT9EDF2_9PROT</name>
<proteinExistence type="predicted"/>
<protein>
    <submittedName>
        <fullName evidence="1">DUF6502 family protein</fullName>
    </submittedName>
</protein>
<evidence type="ECO:0000313" key="2">
    <source>
        <dbReference type="Proteomes" id="UP001243009"/>
    </source>
</evidence>
<dbReference type="Pfam" id="PF20112">
    <property type="entry name" value="DUF6502"/>
    <property type="match status" value="1"/>
</dbReference>
<organism evidence="1 2">
    <name type="scientific">Paracraurococcus lichenis</name>
    <dbReference type="NCBI Taxonomy" id="3064888"/>
    <lineage>
        <taxon>Bacteria</taxon>
        <taxon>Pseudomonadati</taxon>
        <taxon>Pseudomonadota</taxon>
        <taxon>Alphaproteobacteria</taxon>
        <taxon>Acetobacterales</taxon>
        <taxon>Roseomonadaceae</taxon>
        <taxon>Paracraurococcus</taxon>
    </lineage>
</organism>
<dbReference type="EMBL" id="JAUTWS010000156">
    <property type="protein sequence ID" value="MDO9714050.1"/>
    <property type="molecule type" value="Genomic_DNA"/>
</dbReference>
<dbReference type="InterPro" id="IPR045445">
    <property type="entry name" value="DUF6502"/>
</dbReference>